<evidence type="ECO:0000313" key="2">
    <source>
        <dbReference type="EMBL" id="PKR78393.1"/>
    </source>
</evidence>
<dbReference type="Pfam" id="PF22659">
    <property type="entry name" value="YycE-like_C"/>
    <property type="match status" value="1"/>
</dbReference>
<name>A0A2I0QVM1_9BACI</name>
<organism evidence="2 3">
    <name type="scientific">Halalkalibacillus sediminis</name>
    <dbReference type="NCBI Taxonomy" id="2018042"/>
    <lineage>
        <taxon>Bacteria</taxon>
        <taxon>Bacillati</taxon>
        <taxon>Bacillota</taxon>
        <taxon>Bacilli</taxon>
        <taxon>Bacillales</taxon>
        <taxon>Bacillaceae</taxon>
        <taxon>Halalkalibacillus</taxon>
    </lineage>
</organism>
<dbReference type="Gene3D" id="3.10.180.10">
    <property type="entry name" value="2,3-Dihydroxybiphenyl 1,2-Dioxygenase, domain 1"/>
    <property type="match status" value="1"/>
</dbReference>
<dbReference type="AlphaFoldDB" id="A0A2I0QVM1"/>
<sequence length="137" mass="16309">MNAWSYMRIARPTNNLEKMRNFYVEVLDLEKIGEFNHNGYHGLLIGLPDQKVHLELLESEHDLETRAPSEDHLLVFYFETKEEIVQIKEELMAHGYKPVEPLNPYWSDKGYTFEDPEGWRIVFCIDIQRYKEGVTFN</sequence>
<dbReference type="PROSITE" id="PS51819">
    <property type="entry name" value="VOC"/>
    <property type="match status" value="1"/>
</dbReference>
<protein>
    <recommendedName>
        <fullName evidence="1">VOC domain-containing protein</fullName>
    </recommendedName>
</protein>
<dbReference type="InterPro" id="IPR029068">
    <property type="entry name" value="Glyas_Bleomycin-R_OHBP_Dase"/>
</dbReference>
<dbReference type="SUPFAM" id="SSF54593">
    <property type="entry name" value="Glyoxalase/Bleomycin resistance protein/Dihydroxybiphenyl dioxygenase"/>
    <property type="match status" value="1"/>
</dbReference>
<dbReference type="OrthoDB" id="8018325at2"/>
<keyword evidence="3" id="KW-1185">Reference proteome</keyword>
<dbReference type="RefSeq" id="WP_101330137.1">
    <property type="nucleotide sequence ID" value="NZ_PJNH01000001.1"/>
</dbReference>
<gene>
    <name evidence="2" type="ORF">CEY16_01150</name>
</gene>
<dbReference type="InterPro" id="IPR058997">
    <property type="entry name" value="YycE-like_C"/>
</dbReference>
<evidence type="ECO:0000313" key="3">
    <source>
        <dbReference type="Proteomes" id="UP000243524"/>
    </source>
</evidence>
<accession>A0A2I0QVM1</accession>
<dbReference type="InterPro" id="IPR058998">
    <property type="entry name" value="YycE-like_N"/>
</dbReference>
<evidence type="ECO:0000259" key="1">
    <source>
        <dbReference type="PROSITE" id="PS51819"/>
    </source>
</evidence>
<dbReference type="Pfam" id="PF22658">
    <property type="entry name" value="YycE-like_N"/>
    <property type="match status" value="1"/>
</dbReference>
<dbReference type="CDD" id="cd06587">
    <property type="entry name" value="VOC"/>
    <property type="match status" value="1"/>
</dbReference>
<dbReference type="EMBL" id="PJNH01000001">
    <property type="protein sequence ID" value="PKR78393.1"/>
    <property type="molecule type" value="Genomic_DNA"/>
</dbReference>
<dbReference type="Proteomes" id="UP000243524">
    <property type="component" value="Unassembled WGS sequence"/>
</dbReference>
<reference evidence="2 3" key="1">
    <citation type="submission" date="2017-06" db="EMBL/GenBank/DDBJ databases">
        <title>the draft geome sequence of Illustriluteabacillus marina B3227.</title>
        <authorList>
            <person name="He R.-H."/>
            <person name="Du Z.-J."/>
        </authorList>
    </citation>
    <scope>NUCLEOTIDE SEQUENCE [LARGE SCALE GENOMIC DNA]</scope>
    <source>
        <strain evidence="2 3">B3227</strain>
    </source>
</reference>
<proteinExistence type="predicted"/>
<dbReference type="InterPro" id="IPR037523">
    <property type="entry name" value="VOC_core"/>
</dbReference>
<feature type="domain" description="VOC" evidence="1">
    <location>
        <begin position="5"/>
        <end position="126"/>
    </location>
</feature>
<comment type="caution">
    <text evidence="2">The sequence shown here is derived from an EMBL/GenBank/DDBJ whole genome shotgun (WGS) entry which is preliminary data.</text>
</comment>